<keyword evidence="2" id="KW-0805">Transcription regulation</keyword>
<accession>A0ABW5GCM4</accession>
<dbReference type="Pfam" id="PF00440">
    <property type="entry name" value="TetR_N"/>
    <property type="match status" value="1"/>
</dbReference>
<dbReference type="InterPro" id="IPR036271">
    <property type="entry name" value="Tet_transcr_reg_TetR-rel_C_sf"/>
</dbReference>
<evidence type="ECO:0000313" key="7">
    <source>
        <dbReference type="EMBL" id="MFD2458852.1"/>
    </source>
</evidence>
<dbReference type="RefSeq" id="WP_345387217.1">
    <property type="nucleotide sequence ID" value="NZ_BAABHG010000002.1"/>
</dbReference>
<dbReference type="PANTHER" id="PTHR30055">
    <property type="entry name" value="HTH-TYPE TRANSCRIPTIONAL REGULATOR RUTR"/>
    <property type="match status" value="1"/>
</dbReference>
<dbReference type="PRINTS" id="PR00455">
    <property type="entry name" value="HTHTETR"/>
</dbReference>
<dbReference type="PROSITE" id="PS50977">
    <property type="entry name" value="HTH_TETR_2"/>
    <property type="match status" value="1"/>
</dbReference>
<proteinExistence type="predicted"/>
<keyword evidence="4" id="KW-0804">Transcription</keyword>
<evidence type="ECO:0000313" key="8">
    <source>
        <dbReference type="Proteomes" id="UP001597419"/>
    </source>
</evidence>
<dbReference type="EMBL" id="JBHUKU010000004">
    <property type="protein sequence ID" value="MFD2458852.1"/>
    <property type="molecule type" value="Genomic_DNA"/>
</dbReference>
<evidence type="ECO:0000256" key="1">
    <source>
        <dbReference type="ARBA" id="ARBA00022491"/>
    </source>
</evidence>
<dbReference type="InterPro" id="IPR009057">
    <property type="entry name" value="Homeodomain-like_sf"/>
</dbReference>
<dbReference type="InterPro" id="IPR050109">
    <property type="entry name" value="HTH-type_TetR-like_transc_reg"/>
</dbReference>
<reference evidence="8" key="1">
    <citation type="journal article" date="2019" name="Int. J. Syst. Evol. Microbiol.">
        <title>The Global Catalogue of Microorganisms (GCM) 10K type strain sequencing project: providing services to taxonomists for standard genome sequencing and annotation.</title>
        <authorList>
            <consortium name="The Broad Institute Genomics Platform"/>
            <consortium name="The Broad Institute Genome Sequencing Center for Infectious Disease"/>
            <person name="Wu L."/>
            <person name="Ma J."/>
        </authorList>
    </citation>
    <scope>NUCLEOTIDE SEQUENCE [LARGE SCALE GENOMIC DNA]</scope>
    <source>
        <strain evidence="8">CGMCC 4.7643</strain>
    </source>
</reference>
<feature type="domain" description="HTH tetR-type" evidence="6">
    <location>
        <begin position="6"/>
        <end position="66"/>
    </location>
</feature>
<dbReference type="Pfam" id="PF02909">
    <property type="entry name" value="TetR_C_1"/>
    <property type="match status" value="1"/>
</dbReference>
<dbReference type="InterPro" id="IPR003012">
    <property type="entry name" value="Tet_transcr_reg_TetR"/>
</dbReference>
<dbReference type="Gene3D" id="1.10.357.10">
    <property type="entry name" value="Tetracycline Repressor, domain 2"/>
    <property type="match status" value="1"/>
</dbReference>
<dbReference type="SUPFAM" id="SSF46689">
    <property type="entry name" value="Homeodomain-like"/>
    <property type="match status" value="1"/>
</dbReference>
<sequence>MARREPLNREKVLDAALALADSEGLDGLTMRKLAKTLGVEAMALYNHVSNKADILDGIAERVMADIPSADPALPWAERVRTLALGMYRAYRVHPVVPLAMVSDQANPASPAALRPVEALAGAFVEAGFDDDGLRWAVGAVNSLVFGSLLLITSGFGTAPPGPEQLEPFAGVDPAELPHFSRLLGALRRLDPEKDFERALDVLIAGLEAAAAGKSPGGSTRR</sequence>
<keyword evidence="3 5" id="KW-0238">DNA-binding</keyword>
<organism evidence="7 8">
    <name type="scientific">Amycolatopsis samaneae</name>
    <dbReference type="NCBI Taxonomy" id="664691"/>
    <lineage>
        <taxon>Bacteria</taxon>
        <taxon>Bacillati</taxon>
        <taxon>Actinomycetota</taxon>
        <taxon>Actinomycetes</taxon>
        <taxon>Pseudonocardiales</taxon>
        <taxon>Pseudonocardiaceae</taxon>
        <taxon>Amycolatopsis</taxon>
    </lineage>
</organism>
<evidence type="ECO:0000256" key="3">
    <source>
        <dbReference type="ARBA" id="ARBA00023125"/>
    </source>
</evidence>
<protein>
    <submittedName>
        <fullName evidence="7">TetR/AcrR family transcriptional regulator C-terminal domain-containing protein</fullName>
    </submittedName>
</protein>
<keyword evidence="8" id="KW-1185">Reference proteome</keyword>
<feature type="DNA-binding region" description="H-T-H motif" evidence="5">
    <location>
        <begin position="29"/>
        <end position="48"/>
    </location>
</feature>
<evidence type="ECO:0000256" key="2">
    <source>
        <dbReference type="ARBA" id="ARBA00023015"/>
    </source>
</evidence>
<dbReference type="InterPro" id="IPR001647">
    <property type="entry name" value="HTH_TetR"/>
</dbReference>
<gene>
    <name evidence="7" type="ORF">ACFSYJ_09575</name>
</gene>
<evidence type="ECO:0000256" key="5">
    <source>
        <dbReference type="PROSITE-ProRule" id="PRU00335"/>
    </source>
</evidence>
<dbReference type="Proteomes" id="UP001597419">
    <property type="component" value="Unassembled WGS sequence"/>
</dbReference>
<evidence type="ECO:0000259" key="6">
    <source>
        <dbReference type="PROSITE" id="PS50977"/>
    </source>
</evidence>
<dbReference type="PRINTS" id="PR00400">
    <property type="entry name" value="TETREPRESSOR"/>
</dbReference>
<comment type="caution">
    <text evidence="7">The sequence shown here is derived from an EMBL/GenBank/DDBJ whole genome shotgun (WGS) entry which is preliminary data.</text>
</comment>
<evidence type="ECO:0000256" key="4">
    <source>
        <dbReference type="ARBA" id="ARBA00023163"/>
    </source>
</evidence>
<dbReference type="Gene3D" id="1.10.10.60">
    <property type="entry name" value="Homeodomain-like"/>
    <property type="match status" value="1"/>
</dbReference>
<dbReference type="InterPro" id="IPR004111">
    <property type="entry name" value="Repressor_TetR_C"/>
</dbReference>
<name>A0ABW5GCM4_9PSEU</name>
<dbReference type="PANTHER" id="PTHR30055:SF151">
    <property type="entry name" value="TRANSCRIPTIONAL REGULATORY PROTEIN"/>
    <property type="match status" value="1"/>
</dbReference>
<dbReference type="SUPFAM" id="SSF48498">
    <property type="entry name" value="Tetracyclin repressor-like, C-terminal domain"/>
    <property type="match status" value="1"/>
</dbReference>
<keyword evidence="1" id="KW-0678">Repressor</keyword>